<sequence length="99" mass="11973">MSQILEDIIELKMHIIYIITKEIEYLRTFNFHEFRALQVIEGDLLILLNNKYNKIRNNKNIILYCTNEKTIEILSMLCIKFDKCLMVKHNIIDKYCYVI</sequence>
<proteinExistence type="predicted"/>
<dbReference type="AlphaFoldDB" id="A0A0F3NPR4"/>
<comment type="caution">
    <text evidence="1">The sequence shown here is derived from an EMBL/GenBank/DDBJ whole genome shotgun (WGS) entry which is preliminary data.</text>
</comment>
<reference evidence="1 2" key="1">
    <citation type="submission" date="2015-02" db="EMBL/GenBank/DDBJ databases">
        <title>Genome Sequencing of Rickettsiales.</title>
        <authorList>
            <person name="Daugherty S.C."/>
            <person name="Su Q."/>
            <person name="Abolude K."/>
            <person name="Beier-Sexton M."/>
            <person name="Carlyon J.A."/>
            <person name="Carter R."/>
            <person name="Day N.P."/>
            <person name="Dumler S.J."/>
            <person name="Dyachenko V."/>
            <person name="Godinez A."/>
            <person name="Kurtti T.J."/>
            <person name="Lichay M."/>
            <person name="Mullins K.E."/>
            <person name="Ott S."/>
            <person name="Pappas-Brown V."/>
            <person name="Paris D.H."/>
            <person name="Patel P."/>
            <person name="Richards A.L."/>
            <person name="Sadzewicz L."/>
            <person name="Sears K."/>
            <person name="Seidman D."/>
            <person name="Sengamalay N."/>
            <person name="Stenos J."/>
            <person name="Tallon L.J."/>
            <person name="Vincent G."/>
            <person name="Fraser C.M."/>
            <person name="Munderloh U."/>
            <person name="Dunning-Hotopp J.C."/>
        </authorList>
    </citation>
    <scope>NUCLEOTIDE SEQUENCE [LARGE SCALE GENOMIC DNA]</scope>
    <source>
        <strain evidence="1 2">RAC413</strain>
    </source>
</reference>
<evidence type="ECO:0000313" key="1">
    <source>
        <dbReference type="EMBL" id="KJV68909.1"/>
    </source>
</evidence>
<dbReference type="RefSeq" id="WP_045808740.1">
    <property type="nucleotide sequence ID" value="NZ_LANX01000001.1"/>
</dbReference>
<gene>
    <name evidence="1" type="ORF">NLO413_0280</name>
</gene>
<name>A0A0F3NPR4_9RICK</name>
<accession>A0A0F3NPR4</accession>
<dbReference type="EMBL" id="LANX01000001">
    <property type="protein sequence ID" value="KJV68909.1"/>
    <property type="molecule type" value="Genomic_DNA"/>
</dbReference>
<organism evidence="1 2">
    <name type="scientific">Candidatus Neoehrlichia procyonis str. RAC413</name>
    <dbReference type="NCBI Taxonomy" id="1359163"/>
    <lineage>
        <taxon>Bacteria</taxon>
        <taxon>Pseudomonadati</taxon>
        <taxon>Pseudomonadota</taxon>
        <taxon>Alphaproteobacteria</taxon>
        <taxon>Rickettsiales</taxon>
        <taxon>Anaplasmataceae</taxon>
        <taxon>Candidatus Neoehrlichia</taxon>
    </lineage>
</organism>
<evidence type="ECO:0000313" key="2">
    <source>
        <dbReference type="Proteomes" id="UP000033562"/>
    </source>
</evidence>
<dbReference type="Proteomes" id="UP000033562">
    <property type="component" value="Unassembled WGS sequence"/>
</dbReference>
<protein>
    <submittedName>
        <fullName evidence="1">Uncharacterized protein</fullName>
    </submittedName>
</protein>
<keyword evidence="2" id="KW-1185">Reference proteome</keyword>